<feature type="region of interest" description="Disordered" evidence="11">
    <location>
        <begin position="471"/>
        <end position="521"/>
    </location>
</feature>
<feature type="transmembrane region" description="Helical" evidence="10">
    <location>
        <begin position="259"/>
        <end position="278"/>
    </location>
</feature>
<keyword evidence="2 10" id="KW-0444">Lipid biosynthesis</keyword>
<dbReference type="OrthoDB" id="434092at2759"/>
<evidence type="ECO:0000256" key="10">
    <source>
        <dbReference type="RuleBase" id="RU361115"/>
    </source>
</evidence>
<dbReference type="EC" id="2.3.1.-" evidence="10"/>
<dbReference type="AlphaFoldDB" id="A0A2A9MBC3"/>
<dbReference type="PROSITE" id="PS01188">
    <property type="entry name" value="ELO"/>
    <property type="match status" value="1"/>
</dbReference>
<dbReference type="GO" id="GO:0042761">
    <property type="term" value="P:very long-chain fatty acid biosynthetic process"/>
    <property type="evidence" value="ECO:0007669"/>
    <property type="project" value="TreeGrafter"/>
</dbReference>
<dbReference type="PANTHER" id="PTHR11157:SF126">
    <property type="entry name" value="ELONGATION OF VERY LONG CHAIN FATTY ACIDS PROTEIN"/>
    <property type="match status" value="1"/>
</dbReference>
<proteinExistence type="inferred from homology"/>
<dbReference type="KEGG" id="bbes:BESB_013040"/>
<dbReference type="Pfam" id="PF01151">
    <property type="entry name" value="ELO"/>
    <property type="match status" value="1"/>
</dbReference>
<evidence type="ECO:0000256" key="8">
    <source>
        <dbReference type="ARBA" id="ARBA00023136"/>
    </source>
</evidence>
<feature type="region of interest" description="Disordered" evidence="11">
    <location>
        <begin position="542"/>
        <end position="630"/>
    </location>
</feature>
<dbReference type="VEuPathDB" id="ToxoDB:BESB_013040"/>
<feature type="transmembrane region" description="Helical" evidence="10">
    <location>
        <begin position="643"/>
        <end position="660"/>
    </location>
</feature>
<dbReference type="EMBL" id="NWUJ01000010">
    <property type="protein sequence ID" value="PFH32692.1"/>
    <property type="molecule type" value="Genomic_DNA"/>
</dbReference>
<reference evidence="12 13" key="1">
    <citation type="submission" date="2017-09" db="EMBL/GenBank/DDBJ databases">
        <title>Genome sequencing of Besnoitia besnoiti strain Bb-Ger1.</title>
        <authorList>
            <person name="Schares G."/>
            <person name="Venepally P."/>
            <person name="Lorenzi H.A."/>
        </authorList>
    </citation>
    <scope>NUCLEOTIDE SEQUENCE [LARGE SCALE GENOMIC DNA]</scope>
    <source>
        <strain evidence="12 13">Bb-Ger1</strain>
    </source>
</reference>
<dbReference type="GO" id="GO:0019367">
    <property type="term" value="P:fatty acid elongation, saturated fatty acid"/>
    <property type="evidence" value="ECO:0007669"/>
    <property type="project" value="TreeGrafter"/>
</dbReference>
<evidence type="ECO:0000313" key="13">
    <source>
        <dbReference type="Proteomes" id="UP000224006"/>
    </source>
</evidence>
<organism evidence="12 13">
    <name type="scientific">Besnoitia besnoiti</name>
    <name type="common">Apicomplexan protozoan</name>
    <dbReference type="NCBI Taxonomy" id="94643"/>
    <lineage>
        <taxon>Eukaryota</taxon>
        <taxon>Sar</taxon>
        <taxon>Alveolata</taxon>
        <taxon>Apicomplexa</taxon>
        <taxon>Conoidasida</taxon>
        <taxon>Coccidia</taxon>
        <taxon>Eucoccidiorida</taxon>
        <taxon>Eimeriorina</taxon>
        <taxon>Sarcocystidae</taxon>
        <taxon>Besnoitia</taxon>
    </lineage>
</organism>
<comment type="similarity">
    <text evidence="10">Belongs to the ELO family.</text>
</comment>
<evidence type="ECO:0000256" key="3">
    <source>
        <dbReference type="ARBA" id="ARBA00022679"/>
    </source>
</evidence>
<dbReference type="GO" id="GO:0005789">
    <property type="term" value="C:endoplasmic reticulum membrane"/>
    <property type="evidence" value="ECO:0007669"/>
    <property type="project" value="TreeGrafter"/>
</dbReference>
<keyword evidence="5 10" id="KW-0276">Fatty acid metabolism</keyword>
<comment type="catalytic activity">
    <reaction evidence="10">
        <text>an acyl-CoA + malonyl-CoA + H(+) = a 3-oxoacyl-CoA + CO2 + CoA</text>
        <dbReference type="Rhea" id="RHEA:50252"/>
        <dbReference type="ChEBI" id="CHEBI:15378"/>
        <dbReference type="ChEBI" id="CHEBI:16526"/>
        <dbReference type="ChEBI" id="CHEBI:57287"/>
        <dbReference type="ChEBI" id="CHEBI:57384"/>
        <dbReference type="ChEBI" id="CHEBI:58342"/>
        <dbReference type="ChEBI" id="CHEBI:90726"/>
    </reaction>
    <physiologicalReaction direction="left-to-right" evidence="10">
        <dbReference type="Rhea" id="RHEA:50253"/>
    </physiologicalReaction>
</comment>
<keyword evidence="9 10" id="KW-0275">Fatty acid biosynthesis</keyword>
<dbReference type="GeneID" id="40306366"/>
<dbReference type="InterPro" id="IPR002076">
    <property type="entry name" value="ELO_fam"/>
</dbReference>
<feature type="transmembrane region" description="Helical" evidence="10">
    <location>
        <begin position="290"/>
        <end position="308"/>
    </location>
</feature>
<feature type="transmembrane region" description="Helical" evidence="10">
    <location>
        <begin position="227"/>
        <end position="247"/>
    </location>
</feature>
<evidence type="ECO:0000256" key="6">
    <source>
        <dbReference type="ARBA" id="ARBA00022989"/>
    </source>
</evidence>
<dbReference type="GO" id="GO:0030148">
    <property type="term" value="P:sphingolipid biosynthetic process"/>
    <property type="evidence" value="ECO:0007669"/>
    <property type="project" value="TreeGrafter"/>
</dbReference>
<feature type="transmembrane region" description="Helical" evidence="10">
    <location>
        <begin position="59"/>
        <end position="81"/>
    </location>
</feature>
<name>A0A2A9MBC3_BESBE</name>
<comment type="caution">
    <text evidence="12">The sequence shown here is derived from an EMBL/GenBank/DDBJ whole genome shotgun (WGS) entry which is preliminary data.</text>
</comment>
<dbReference type="GO" id="GO:0034626">
    <property type="term" value="P:fatty acid elongation, polyunsaturated fatty acid"/>
    <property type="evidence" value="ECO:0007669"/>
    <property type="project" value="TreeGrafter"/>
</dbReference>
<evidence type="ECO:0000256" key="9">
    <source>
        <dbReference type="ARBA" id="ARBA00023160"/>
    </source>
</evidence>
<keyword evidence="4 10" id="KW-0812">Transmembrane</keyword>
<feature type="compositionally biased region" description="Low complexity" evidence="11">
    <location>
        <begin position="549"/>
        <end position="561"/>
    </location>
</feature>
<feature type="transmembrane region" description="Helical" evidence="10">
    <location>
        <begin position="196"/>
        <end position="215"/>
    </location>
</feature>
<dbReference type="STRING" id="94643.A0A2A9MBC3"/>
<keyword evidence="3 10" id="KW-0808">Transferase</keyword>
<evidence type="ECO:0000256" key="4">
    <source>
        <dbReference type="ARBA" id="ARBA00022692"/>
    </source>
</evidence>
<evidence type="ECO:0000256" key="7">
    <source>
        <dbReference type="ARBA" id="ARBA00023098"/>
    </source>
</evidence>
<keyword evidence="13" id="KW-1185">Reference proteome</keyword>
<dbReference type="RefSeq" id="XP_029216701.1">
    <property type="nucleotide sequence ID" value="XM_029360034.1"/>
</dbReference>
<feature type="transmembrane region" description="Helical" evidence="10">
    <location>
        <begin position="666"/>
        <end position="686"/>
    </location>
</feature>
<protein>
    <recommendedName>
        <fullName evidence="10">Elongation of fatty acids protein</fullName>
        <ecNumber evidence="10">2.3.1.-</ecNumber>
    </recommendedName>
</protein>
<evidence type="ECO:0000256" key="5">
    <source>
        <dbReference type="ARBA" id="ARBA00022832"/>
    </source>
</evidence>
<keyword evidence="6 10" id="KW-1133">Transmembrane helix</keyword>
<evidence type="ECO:0000256" key="1">
    <source>
        <dbReference type="ARBA" id="ARBA00004141"/>
    </source>
</evidence>
<accession>A0A2A9MBC3</accession>
<keyword evidence="8 10" id="KW-0472">Membrane</keyword>
<comment type="caution">
    <text evidence="10">Lacks conserved residue(s) required for the propagation of feature annotation.</text>
</comment>
<dbReference type="Proteomes" id="UP000224006">
    <property type="component" value="Chromosome IX"/>
</dbReference>
<feature type="transmembrane region" description="Helical" evidence="10">
    <location>
        <begin position="165"/>
        <end position="184"/>
    </location>
</feature>
<evidence type="ECO:0000313" key="12">
    <source>
        <dbReference type="EMBL" id="PFH32692.1"/>
    </source>
</evidence>
<evidence type="ECO:0000256" key="2">
    <source>
        <dbReference type="ARBA" id="ARBA00022516"/>
    </source>
</evidence>
<feature type="transmembrane region" description="Helical" evidence="10">
    <location>
        <begin position="320"/>
        <end position="338"/>
    </location>
</feature>
<gene>
    <name evidence="12" type="ORF">BESB_013040</name>
</gene>
<evidence type="ECO:0000256" key="11">
    <source>
        <dbReference type="SAM" id="MobiDB-lite"/>
    </source>
</evidence>
<feature type="compositionally biased region" description="Basic and acidic residues" evidence="11">
    <location>
        <begin position="492"/>
        <end position="505"/>
    </location>
</feature>
<dbReference type="PANTHER" id="PTHR11157">
    <property type="entry name" value="FATTY ACID ACYL TRANSFERASE-RELATED"/>
    <property type="match status" value="1"/>
</dbReference>
<sequence>MSVAAASPPLVGAAMGPEGSTRDGAVGMASPVASATGGAFSLSEFFYFYFLRPTGGADLAALLKVPVFIACALYLPLVYGLQRYMRDRPPYSLKTFCFLWNAVLSVLSLLGFFTMLVAQPVLLTKAIYPETQFVPAVRAVICLFTLTKAVEFGDTVILALRKKQLIFLHVYHHLSVTLYCWHAQLVTVSMGHNFAFINLGIHGIMYLYYAASVLHARHRLLVACRPYITLLQTVQMFVGIFLSYEALTSDLPDPEHLNANLALAMYASYFFLFGKFYIEAYMRHLRPNTTQLVVTVHALALGGLWILWGHTRRCEVALELATFFAVTACALPLARNAYRAAAAGHDRGANSLETGVAKAADEVLAYSKVASTAAADAKSLAEAETAPGSFEGSPLPQSTLDAAYTALPTNCTTGKGADSEAFVLTPPEASAAIERRSTSNKKVLNNACQTLLTVSNFLLSWAVEGMVAAAASTPCQRKPGSKSAGGGGAMQADKKKDTVLRKEVDSVQAEPVDGEKGPQGAAPHFMVFDALFALILKPQAPASDPTGKAPPHAAATAARPASWPRLLESTPTHEAQVKRSATGGEATPQSCQEPQRDACTGGTDGGKARGGLKSASDTRRAGAYPETSHHAAKARHVMTRDHGPFACLADFVLVIVSFGTPSVYGWLVHGSWLLGLCVFGALRWLIELYTCDALVKIRVAAPRSSLGALRINSGTREAVPHGAGQRAC</sequence>
<comment type="subcellular location">
    <subcellularLocation>
        <location evidence="1">Membrane</location>
        <topology evidence="1">Multi-pass membrane protein</topology>
    </subcellularLocation>
</comment>
<dbReference type="GO" id="GO:0009922">
    <property type="term" value="F:fatty acid elongase activity"/>
    <property type="evidence" value="ECO:0007669"/>
    <property type="project" value="InterPro"/>
</dbReference>
<keyword evidence="7 10" id="KW-0443">Lipid metabolism</keyword>
<feature type="transmembrane region" description="Helical" evidence="10">
    <location>
        <begin position="93"/>
        <end position="113"/>
    </location>
</feature>
<dbReference type="GO" id="GO:0034625">
    <property type="term" value="P:fatty acid elongation, monounsaturated fatty acid"/>
    <property type="evidence" value="ECO:0007669"/>
    <property type="project" value="TreeGrafter"/>
</dbReference>
<dbReference type="InterPro" id="IPR030457">
    <property type="entry name" value="ELO_CS"/>
</dbReference>